<dbReference type="PATRIC" id="fig|1227493.4.peg.1567"/>
<reference evidence="1 2" key="1">
    <citation type="journal article" date="2014" name="PLoS Genet.">
        <title>Phylogenetically driven sequencing of extremely halophilic archaea reveals strategies for static and dynamic osmo-response.</title>
        <authorList>
            <person name="Becker E.A."/>
            <person name="Seitzer P.M."/>
            <person name="Tritt A."/>
            <person name="Larsen D."/>
            <person name="Krusor M."/>
            <person name="Yao A.I."/>
            <person name="Wu D."/>
            <person name="Madern D."/>
            <person name="Eisen J.A."/>
            <person name="Darling A.E."/>
            <person name="Facciotti M.T."/>
        </authorList>
    </citation>
    <scope>NUCLEOTIDE SEQUENCE [LARGE SCALE GENOMIC DNA]</scope>
    <source>
        <strain evidence="1 2">JCM 10989</strain>
    </source>
</reference>
<sequence>METPPELEAAAGEQDEITITNRQYDEEQVIAVDFGQVAGQPTLDIVGETAIVVIDEAQFEFGIPTDANEVKINDGILTIRD</sequence>
<proteinExistence type="predicted"/>
<gene>
    <name evidence="1" type="ORF">C483_07898</name>
</gene>
<keyword evidence="2" id="KW-1185">Reference proteome</keyword>
<name>M0A208_9EURY</name>
<dbReference type="InterPro" id="IPR055551">
    <property type="entry name" value="DUF7127"/>
</dbReference>
<dbReference type="AlphaFoldDB" id="M0A208"/>
<evidence type="ECO:0000313" key="1">
    <source>
        <dbReference type="EMBL" id="ELY92361.1"/>
    </source>
</evidence>
<organism evidence="1 2">
    <name type="scientific">Natrialba hulunbeirensis JCM 10989</name>
    <dbReference type="NCBI Taxonomy" id="1227493"/>
    <lineage>
        <taxon>Archaea</taxon>
        <taxon>Methanobacteriati</taxon>
        <taxon>Methanobacteriota</taxon>
        <taxon>Stenosarchaea group</taxon>
        <taxon>Halobacteria</taxon>
        <taxon>Halobacteriales</taxon>
        <taxon>Natrialbaceae</taxon>
        <taxon>Natrialba</taxon>
    </lineage>
</organism>
<accession>M0A208</accession>
<dbReference type="OrthoDB" id="204533at2157"/>
<evidence type="ECO:0000313" key="2">
    <source>
        <dbReference type="Proteomes" id="UP000011519"/>
    </source>
</evidence>
<comment type="caution">
    <text evidence="1">The sequence shown here is derived from an EMBL/GenBank/DDBJ whole genome shotgun (WGS) entry which is preliminary data.</text>
</comment>
<protein>
    <submittedName>
        <fullName evidence="1">Uncharacterized protein</fullName>
    </submittedName>
</protein>
<dbReference type="Proteomes" id="UP000011519">
    <property type="component" value="Unassembled WGS sequence"/>
</dbReference>
<dbReference type="EMBL" id="AOIM01000020">
    <property type="protein sequence ID" value="ELY92361.1"/>
    <property type="molecule type" value="Genomic_DNA"/>
</dbReference>
<dbReference type="RefSeq" id="WP_006652797.1">
    <property type="nucleotide sequence ID" value="NZ_AOIM01000020.1"/>
</dbReference>
<dbReference type="Pfam" id="PF23444">
    <property type="entry name" value="DUF7127"/>
    <property type="match status" value="1"/>
</dbReference>